<keyword evidence="2 8" id="KW-0808">Transferase</keyword>
<feature type="binding site" evidence="8">
    <location>
        <position position="247"/>
    </location>
    <ligand>
        <name>Mg(2+)</name>
        <dbReference type="ChEBI" id="CHEBI:18420"/>
    </ligand>
</feature>
<dbReference type="RefSeq" id="WP_213888251.1">
    <property type="nucleotide sequence ID" value="NZ_JAGFNU010000003.1"/>
</dbReference>
<evidence type="ECO:0000256" key="8">
    <source>
        <dbReference type="HAMAP-Rule" id="MF_00692"/>
    </source>
</evidence>
<evidence type="ECO:0000256" key="9">
    <source>
        <dbReference type="SAM" id="MobiDB-lite"/>
    </source>
</evidence>
<feature type="binding site" evidence="8">
    <location>
        <position position="91"/>
    </location>
    <ligand>
        <name>ATP</name>
        <dbReference type="ChEBI" id="CHEBI:30616"/>
    </ligand>
</feature>
<dbReference type="EMBL" id="JBHMEA010000049">
    <property type="protein sequence ID" value="MFB9233327.1"/>
    <property type="molecule type" value="Genomic_DNA"/>
</dbReference>
<feature type="binding site" evidence="8">
    <location>
        <position position="88"/>
    </location>
    <ligand>
        <name>ATP</name>
        <dbReference type="ChEBI" id="CHEBI:30616"/>
    </ligand>
</feature>
<dbReference type="EC" id="2.7.7.-" evidence="8"/>
<comment type="caution">
    <text evidence="10">The sequence shown here is derived from an EMBL/GenBank/DDBJ whole genome shotgun (WGS) entry which is preliminary data.</text>
</comment>
<evidence type="ECO:0000256" key="7">
    <source>
        <dbReference type="ARBA" id="ARBA00022842"/>
    </source>
</evidence>
<comment type="catalytic activity">
    <reaction evidence="8">
        <text>L-tyrosyl-[protein] + ATP = O-(5'-adenylyl)-L-tyrosyl-[protein] + diphosphate</text>
        <dbReference type="Rhea" id="RHEA:54288"/>
        <dbReference type="Rhea" id="RHEA-COMP:10136"/>
        <dbReference type="Rhea" id="RHEA-COMP:13846"/>
        <dbReference type="ChEBI" id="CHEBI:30616"/>
        <dbReference type="ChEBI" id="CHEBI:33019"/>
        <dbReference type="ChEBI" id="CHEBI:46858"/>
        <dbReference type="ChEBI" id="CHEBI:83624"/>
        <dbReference type="EC" id="2.7.7.108"/>
    </reaction>
</comment>
<protein>
    <recommendedName>
        <fullName evidence="8">Protein nucleotidyltransferase YdiU</fullName>
        <ecNumber evidence="8">2.7.7.-</ecNumber>
    </recommendedName>
    <alternativeName>
        <fullName evidence="8">Protein adenylyltransferase YdiU</fullName>
        <ecNumber evidence="8">2.7.7.108</ecNumber>
    </alternativeName>
    <alternativeName>
        <fullName evidence="8">Protein uridylyltransferase YdiU</fullName>
        <ecNumber evidence="8">2.7.7.-</ecNumber>
    </alternativeName>
</protein>
<evidence type="ECO:0000256" key="1">
    <source>
        <dbReference type="ARBA" id="ARBA00009747"/>
    </source>
</evidence>
<evidence type="ECO:0000256" key="2">
    <source>
        <dbReference type="ARBA" id="ARBA00022679"/>
    </source>
</evidence>
<accession>A0ABV5JIM8</accession>
<keyword evidence="3 8" id="KW-0548">Nucleotidyltransferase</keyword>
<keyword evidence="5 8" id="KW-0547">Nucleotide-binding</keyword>
<dbReference type="NCBIfam" id="NF000658">
    <property type="entry name" value="PRK00029.1"/>
    <property type="match status" value="1"/>
</dbReference>
<evidence type="ECO:0000256" key="3">
    <source>
        <dbReference type="ARBA" id="ARBA00022695"/>
    </source>
</evidence>
<keyword evidence="4 8" id="KW-0479">Metal-binding</keyword>
<feature type="binding site" evidence="8">
    <location>
        <position position="256"/>
    </location>
    <ligand>
        <name>Mg(2+)</name>
        <dbReference type="ChEBI" id="CHEBI:18420"/>
    </ligand>
</feature>
<reference evidence="10 11" key="1">
    <citation type="submission" date="2024-09" db="EMBL/GenBank/DDBJ databases">
        <authorList>
            <person name="Sun Q."/>
            <person name="Mori K."/>
        </authorList>
    </citation>
    <scope>NUCLEOTIDE SEQUENCE [LARGE SCALE GENOMIC DNA]</scope>
    <source>
        <strain evidence="10 11">CECT 8726</strain>
    </source>
</reference>
<organism evidence="10 11">
    <name type="scientific">Pseudohalocynthiibacter aestuariivivens</name>
    <dbReference type="NCBI Taxonomy" id="1591409"/>
    <lineage>
        <taxon>Bacteria</taxon>
        <taxon>Pseudomonadati</taxon>
        <taxon>Pseudomonadota</taxon>
        <taxon>Alphaproteobacteria</taxon>
        <taxon>Rhodobacterales</taxon>
        <taxon>Paracoccaceae</taxon>
        <taxon>Pseudohalocynthiibacter</taxon>
    </lineage>
</organism>
<dbReference type="PANTHER" id="PTHR32057:SF14">
    <property type="entry name" value="PROTEIN ADENYLYLTRANSFERASE SELO, MITOCHONDRIAL"/>
    <property type="match status" value="1"/>
</dbReference>
<keyword evidence="6 8" id="KW-0067">ATP-binding</keyword>
<dbReference type="EC" id="2.7.7.108" evidence="8"/>
<dbReference type="InterPro" id="IPR003846">
    <property type="entry name" value="SelO"/>
</dbReference>
<dbReference type="Pfam" id="PF02696">
    <property type="entry name" value="SelO"/>
    <property type="match status" value="1"/>
</dbReference>
<feature type="binding site" evidence="8">
    <location>
        <position position="256"/>
    </location>
    <ligand>
        <name>ATP</name>
        <dbReference type="ChEBI" id="CHEBI:30616"/>
    </ligand>
</feature>
<feature type="binding site" evidence="8">
    <location>
        <position position="90"/>
    </location>
    <ligand>
        <name>ATP</name>
        <dbReference type="ChEBI" id="CHEBI:30616"/>
    </ligand>
</feature>
<comment type="similarity">
    <text evidence="1 8">Belongs to the SELO family.</text>
</comment>
<feature type="active site" description="Proton acceptor" evidence="8">
    <location>
        <position position="246"/>
    </location>
</feature>
<gene>
    <name evidence="8" type="primary">ydiU</name>
    <name evidence="8" type="synonym">selO</name>
    <name evidence="10" type="ORF">ACFFUT_16165</name>
</gene>
<comment type="catalytic activity">
    <reaction evidence="8">
        <text>L-tyrosyl-[protein] + UTP = O-(5'-uridylyl)-L-tyrosyl-[protein] + diphosphate</text>
        <dbReference type="Rhea" id="RHEA:83887"/>
        <dbReference type="Rhea" id="RHEA-COMP:10136"/>
        <dbReference type="Rhea" id="RHEA-COMP:20238"/>
        <dbReference type="ChEBI" id="CHEBI:33019"/>
        <dbReference type="ChEBI" id="CHEBI:46398"/>
        <dbReference type="ChEBI" id="CHEBI:46858"/>
        <dbReference type="ChEBI" id="CHEBI:90602"/>
    </reaction>
</comment>
<comment type="catalytic activity">
    <reaction evidence="8">
        <text>L-histidyl-[protein] + UTP = N(tele)-(5'-uridylyl)-L-histidyl-[protein] + diphosphate</text>
        <dbReference type="Rhea" id="RHEA:83891"/>
        <dbReference type="Rhea" id="RHEA-COMP:9745"/>
        <dbReference type="Rhea" id="RHEA-COMP:20239"/>
        <dbReference type="ChEBI" id="CHEBI:29979"/>
        <dbReference type="ChEBI" id="CHEBI:33019"/>
        <dbReference type="ChEBI" id="CHEBI:46398"/>
        <dbReference type="ChEBI" id="CHEBI:233474"/>
    </reaction>
</comment>
<evidence type="ECO:0000256" key="4">
    <source>
        <dbReference type="ARBA" id="ARBA00022723"/>
    </source>
</evidence>
<keyword evidence="11" id="KW-1185">Reference proteome</keyword>
<comment type="cofactor">
    <cofactor evidence="8">
        <name>Mg(2+)</name>
        <dbReference type="ChEBI" id="CHEBI:18420"/>
    </cofactor>
    <cofactor evidence="8">
        <name>Mn(2+)</name>
        <dbReference type="ChEBI" id="CHEBI:29035"/>
    </cofactor>
</comment>
<keyword evidence="7 8" id="KW-0460">Magnesium</keyword>
<evidence type="ECO:0000256" key="6">
    <source>
        <dbReference type="ARBA" id="ARBA00022840"/>
    </source>
</evidence>
<dbReference type="HAMAP" id="MF_00692">
    <property type="entry name" value="SelO"/>
    <property type="match status" value="1"/>
</dbReference>
<name>A0ABV5JIM8_9RHOB</name>
<comment type="catalytic activity">
    <reaction evidence="8">
        <text>L-threonyl-[protein] + ATP = 3-O-(5'-adenylyl)-L-threonyl-[protein] + diphosphate</text>
        <dbReference type="Rhea" id="RHEA:54292"/>
        <dbReference type="Rhea" id="RHEA-COMP:11060"/>
        <dbReference type="Rhea" id="RHEA-COMP:13847"/>
        <dbReference type="ChEBI" id="CHEBI:30013"/>
        <dbReference type="ChEBI" id="CHEBI:30616"/>
        <dbReference type="ChEBI" id="CHEBI:33019"/>
        <dbReference type="ChEBI" id="CHEBI:138113"/>
        <dbReference type="EC" id="2.7.7.108"/>
    </reaction>
</comment>
<evidence type="ECO:0000313" key="11">
    <source>
        <dbReference type="Proteomes" id="UP001589683"/>
    </source>
</evidence>
<feature type="binding site" evidence="8">
    <location>
        <position position="111"/>
    </location>
    <ligand>
        <name>ATP</name>
        <dbReference type="ChEBI" id="CHEBI:30616"/>
    </ligand>
</feature>
<dbReference type="PANTHER" id="PTHR32057">
    <property type="entry name" value="PROTEIN ADENYLYLTRANSFERASE SELO, MITOCHONDRIAL"/>
    <property type="match status" value="1"/>
</dbReference>
<evidence type="ECO:0000256" key="5">
    <source>
        <dbReference type="ARBA" id="ARBA00022741"/>
    </source>
</evidence>
<comment type="function">
    <text evidence="8">Nucleotidyltransferase involved in the post-translational modification of proteins. It can catalyze the addition of adenosine monophosphate (AMP) or uridine monophosphate (UMP) to a protein, resulting in modifications known as AMPylation and UMPylation.</text>
</comment>
<keyword evidence="8" id="KW-0464">Manganese</keyword>
<feature type="region of interest" description="Disordered" evidence="9">
    <location>
        <begin position="453"/>
        <end position="479"/>
    </location>
</feature>
<feature type="binding site" evidence="8">
    <location>
        <position position="174"/>
    </location>
    <ligand>
        <name>ATP</name>
        <dbReference type="ChEBI" id="CHEBI:30616"/>
    </ligand>
</feature>
<feature type="binding site" evidence="8">
    <location>
        <position position="124"/>
    </location>
    <ligand>
        <name>ATP</name>
        <dbReference type="ChEBI" id="CHEBI:30616"/>
    </ligand>
</feature>
<comment type="catalytic activity">
    <reaction evidence="8">
        <text>L-seryl-[protein] + UTP = O-(5'-uridylyl)-L-seryl-[protein] + diphosphate</text>
        <dbReference type="Rhea" id="RHEA:64604"/>
        <dbReference type="Rhea" id="RHEA-COMP:9863"/>
        <dbReference type="Rhea" id="RHEA-COMP:16635"/>
        <dbReference type="ChEBI" id="CHEBI:29999"/>
        <dbReference type="ChEBI" id="CHEBI:33019"/>
        <dbReference type="ChEBI" id="CHEBI:46398"/>
        <dbReference type="ChEBI" id="CHEBI:156051"/>
    </reaction>
</comment>
<feature type="binding site" evidence="8">
    <location>
        <position position="123"/>
    </location>
    <ligand>
        <name>ATP</name>
        <dbReference type="ChEBI" id="CHEBI:30616"/>
    </ligand>
</feature>
<evidence type="ECO:0000313" key="10">
    <source>
        <dbReference type="EMBL" id="MFB9233327.1"/>
    </source>
</evidence>
<sequence length="479" mass="52234">MPITIPFDNSYARLPDSFFAHQRPMPVIAPDLIAVNQRLALELGIDPDMLGSLEGIAVLAGNALAAGSEPIAQAYAGHQFGNFVPQLGDGRAVLLGEVIDQNGIRRDIQLKGSGPTPFSRNGDGRAWLGPVLREYIVSEAMHAMGIPTTRALAAVSTGQKVQRESALPGAVLTRVASSHIRVGTFQYFAARQNTEALQVLTDYAIARHYPEAEGALGLLQAAIVRQAKLIAQWMSVGFIHGVLNTDNCHIAGETIDYGPCAFMDRYHPETVFSSIDQRGRYAYQNQPDIAVWNLAQLATSLLPLMGGDKDVAIEKATEAVHRFADLFQSEWLNLFRAKIGLRSAEEGDAALIGDLLARMTAGDADFSNCFRALGTAKARDQFSNPAAFDQWAPAWAARRVRDGSTEEEQATLMERTNPAVIPRNHRIEEAIQAGVAGDFAPFERLNRVLSNPYSEQQKEADLTRPPQPEEEVLQTFCGT</sequence>
<dbReference type="Proteomes" id="UP001589683">
    <property type="component" value="Unassembled WGS sequence"/>
</dbReference>
<feature type="binding site" evidence="8">
    <location>
        <position position="181"/>
    </location>
    <ligand>
        <name>ATP</name>
        <dbReference type="ChEBI" id="CHEBI:30616"/>
    </ligand>
</feature>
<proteinExistence type="inferred from homology"/>
<comment type="catalytic activity">
    <reaction evidence="8">
        <text>L-seryl-[protein] + ATP = 3-O-(5'-adenylyl)-L-seryl-[protein] + diphosphate</text>
        <dbReference type="Rhea" id="RHEA:58120"/>
        <dbReference type="Rhea" id="RHEA-COMP:9863"/>
        <dbReference type="Rhea" id="RHEA-COMP:15073"/>
        <dbReference type="ChEBI" id="CHEBI:29999"/>
        <dbReference type="ChEBI" id="CHEBI:30616"/>
        <dbReference type="ChEBI" id="CHEBI:33019"/>
        <dbReference type="ChEBI" id="CHEBI:142516"/>
        <dbReference type="EC" id="2.7.7.108"/>
    </reaction>
</comment>